<dbReference type="AlphaFoldDB" id="A0A3A4QTD6"/>
<keyword evidence="7" id="KW-0411">Iron-sulfur</keyword>
<dbReference type="SFLD" id="SFLDS00029">
    <property type="entry name" value="Radical_SAM"/>
    <property type="match status" value="1"/>
</dbReference>
<evidence type="ECO:0000256" key="5">
    <source>
        <dbReference type="ARBA" id="ARBA00022723"/>
    </source>
</evidence>
<keyword evidence="3" id="KW-0808">Transferase</keyword>
<dbReference type="SFLD" id="SFLDG01123">
    <property type="entry name" value="methyltransferase_(Class_B)"/>
    <property type="match status" value="1"/>
</dbReference>
<name>A0A3A4QTD6_9BACT</name>
<evidence type="ECO:0000313" key="10">
    <source>
        <dbReference type="EMBL" id="RJP55926.1"/>
    </source>
</evidence>
<dbReference type="PANTHER" id="PTHR43409:SF7">
    <property type="entry name" value="BLL1977 PROTEIN"/>
    <property type="match status" value="1"/>
</dbReference>
<dbReference type="InterPro" id="IPR006638">
    <property type="entry name" value="Elp3/MiaA/NifB-like_rSAM"/>
</dbReference>
<dbReference type="Gene3D" id="3.40.50.280">
    <property type="entry name" value="Cobalamin-binding domain"/>
    <property type="match status" value="1"/>
</dbReference>
<gene>
    <name evidence="10" type="ORF">C4541_13545</name>
</gene>
<evidence type="ECO:0000256" key="2">
    <source>
        <dbReference type="ARBA" id="ARBA00022603"/>
    </source>
</evidence>
<proteinExistence type="predicted"/>
<dbReference type="Proteomes" id="UP000266426">
    <property type="component" value="Unassembled WGS sequence"/>
</dbReference>
<dbReference type="EMBL" id="QZJZ01000105">
    <property type="protein sequence ID" value="RJP55926.1"/>
    <property type="molecule type" value="Genomic_DNA"/>
</dbReference>
<feature type="domain" description="Radical SAM core" evidence="9">
    <location>
        <begin position="188"/>
        <end position="441"/>
    </location>
</feature>
<dbReference type="InterPro" id="IPR034466">
    <property type="entry name" value="Methyltransferase_Class_B"/>
</dbReference>
<evidence type="ECO:0000256" key="3">
    <source>
        <dbReference type="ARBA" id="ARBA00022679"/>
    </source>
</evidence>
<keyword evidence="2" id="KW-0489">Methyltransferase</keyword>
<dbReference type="InterPro" id="IPR007197">
    <property type="entry name" value="rSAM"/>
</dbReference>
<reference evidence="10 11" key="1">
    <citation type="journal article" date="2017" name="ISME J.">
        <title>Energy and carbon metabolisms in a deep terrestrial subsurface fluid microbial community.</title>
        <authorList>
            <person name="Momper L."/>
            <person name="Jungbluth S.P."/>
            <person name="Lee M.D."/>
            <person name="Amend J.P."/>
        </authorList>
    </citation>
    <scope>NUCLEOTIDE SEQUENCE [LARGE SCALE GENOMIC DNA]</scope>
    <source>
        <strain evidence="10">SURF_26</strain>
    </source>
</reference>
<comment type="cofactor">
    <cofactor evidence="1">
        <name>[4Fe-4S] cluster</name>
        <dbReference type="ChEBI" id="CHEBI:49883"/>
    </cofactor>
</comment>
<keyword evidence="4" id="KW-0949">S-adenosyl-L-methionine</keyword>
<comment type="caution">
    <text evidence="10">The sequence shown here is derived from an EMBL/GenBank/DDBJ whole genome shotgun (WGS) entry which is preliminary data.</text>
</comment>
<dbReference type="SMART" id="SM00729">
    <property type="entry name" value="Elp3"/>
    <property type="match status" value="1"/>
</dbReference>
<dbReference type="GO" id="GO:0046872">
    <property type="term" value="F:metal ion binding"/>
    <property type="evidence" value="ECO:0007669"/>
    <property type="project" value="UniProtKB-KW"/>
</dbReference>
<dbReference type="SUPFAM" id="SSF52242">
    <property type="entry name" value="Cobalamin (vitamin B12)-binding domain"/>
    <property type="match status" value="1"/>
</dbReference>
<evidence type="ECO:0000256" key="7">
    <source>
        <dbReference type="ARBA" id="ARBA00023014"/>
    </source>
</evidence>
<feature type="domain" description="B12-binding" evidence="8">
    <location>
        <begin position="1"/>
        <end position="139"/>
    </location>
</feature>
<keyword evidence="5" id="KW-0479">Metal-binding</keyword>
<dbReference type="InterPro" id="IPR051198">
    <property type="entry name" value="BchE-like"/>
</dbReference>
<organism evidence="10 11">
    <name type="scientific">Candidatus Auribacter fodinae</name>
    <dbReference type="NCBI Taxonomy" id="2093366"/>
    <lineage>
        <taxon>Bacteria</taxon>
        <taxon>Pseudomonadati</taxon>
        <taxon>Candidatus Auribacterota</taxon>
        <taxon>Candidatus Auribacteria</taxon>
        <taxon>Candidatus Auribacterales</taxon>
        <taxon>Candidatus Auribacteraceae</taxon>
        <taxon>Candidatus Auribacter</taxon>
    </lineage>
</organism>
<dbReference type="SFLD" id="SFLDG01082">
    <property type="entry name" value="B12-binding_domain_containing"/>
    <property type="match status" value="1"/>
</dbReference>
<dbReference type="InterPro" id="IPR006158">
    <property type="entry name" value="Cobalamin-bd"/>
</dbReference>
<evidence type="ECO:0000256" key="6">
    <source>
        <dbReference type="ARBA" id="ARBA00023004"/>
    </source>
</evidence>
<sequence length="469" mass="53407">MNILLSTLPEIYVSKEYLPPLGLSYVAAALEKGGHSVNIIDSHIEGFTIEELIKNIVHAGPDMLGLTGTCHNRFNVIRVIREVKQALPDITIVAGGVHFTITAEDALKCVPELDVIVIWEGEYTFLELADVLGNGKDFSSVKGIAYRTEDGEVVFTEPRPFIQNLDDLPMPAWHLLKLDKYQARLEGTYDERAIGVMSSRGCPCFCVFCSNSAWGRKSHRRRTPANFIDEVEFLHKKYGFNGFDFWDDTLTISKEHIYGICEEIHKRNLRIKWYARARVNTVTPEMLAVMKDAGCVAIAYGIESGSPKVLQAIKKNITLDQIKTMVKASADLGLVVKNCFMFSLPEEEKEDVLMTINLMRELKTYSPKVINPHGLTLIYPGTEFERLAKQQGLLPENFSWNTYTEFPKSRMYGLNKTIPFYEDKLTLEEVKSILRRELSSNKSFFRRAMKRLKRVRSLDDLASLFRSIR</sequence>
<accession>A0A3A4QTD6</accession>
<dbReference type="Pfam" id="PF02310">
    <property type="entry name" value="B12-binding"/>
    <property type="match status" value="1"/>
</dbReference>
<dbReference type="GO" id="GO:0031419">
    <property type="term" value="F:cobalamin binding"/>
    <property type="evidence" value="ECO:0007669"/>
    <property type="project" value="InterPro"/>
</dbReference>
<dbReference type="GO" id="GO:0051539">
    <property type="term" value="F:4 iron, 4 sulfur cluster binding"/>
    <property type="evidence" value="ECO:0007669"/>
    <property type="project" value="UniProtKB-KW"/>
</dbReference>
<dbReference type="InterPro" id="IPR023404">
    <property type="entry name" value="rSAM_horseshoe"/>
</dbReference>
<protein>
    <submittedName>
        <fullName evidence="10">Radical SAM protein</fullName>
    </submittedName>
</protein>
<dbReference type="PROSITE" id="PS51918">
    <property type="entry name" value="RADICAL_SAM"/>
    <property type="match status" value="1"/>
</dbReference>
<evidence type="ECO:0000259" key="8">
    <source>
        <dbReference type="PROSITE" id="PS51332"/>
    </source>
</evidence>
<dbReference type="SUPFAM" id="SSF102114">
    <property type="entry name" value="Radical SAM enzymes"/>
    <property type="match status" value="1"/>
</dbReference>
<dbReference type="InterPro" id="IPR058240">
    <property type="entry name" value="rSAM_sf"/>
</dbReference>
<keyword evidence="6" id="KW-0408">Iron</keyword>
<dbReference type="InterPro" id="IPR036724">
    <property type="entry name" value="Cobalamin-bd_sf"/>
</dbReference>
<evidence type="ECO:0000313" key="11">
    <source>
        <dbReference type="Proteomes" id="UP000266426"/>
    </source>
</evidence>
<evidence type="ECO:0000256" key="1">
    <source>
        <dbReference type="ARBA" id="ARBA00001966"/>
    </source>
</evidence>
<dbReference type="Gene3D" id="3.80.30.20">
    <property type="entry name" value="tm_1862 like domain"/>
    <property type="match status" value="1"/>
</dbReference>
<dbReference type="CDD" id="cd02068">
    <property type="entry name" value="radical_SAM_B12_BD"/>
    <property type="match status" value="1"/>
</dbReference>
<dbReference type="Pfam" id="PF04055">
    <property type="entry name" value="Radical_SAM"/>
    <property type="match status" value="1"/>
</dbReference>
<dbReference type="PROSITE" id="PS51332">
    <property type="entry name" value="B12_BINDING"/>
    <property type="match status" value="1"/>
</dbReference>
<dbReference type="CDD" id="cd01335">
    <property type="entry name" value="Radical_SAM"/>
    <property type="match status" value="1"/>
</dbReference>
<dbReference type="GO" id="GO:0003824">
    <property type="term" value="F:catalytic activity"/>
    <property type="evidence" value="ECO:0007669"/>
    <property type="project" value="InterPro"/>
</dbReference>
<evidence type="ECO:0000259" key="9">
    <source>
        <dbReference type="PROSITE" id="PS51918"/>
    </source>
</evidence>
<dbReference type="PANTHER" id="PTHR43409">
    <property type="entry name" value="ANAEROBIC MAGNESIUM-PROTOPORPHYRIN IX MONOMETHYL ESTER CYCLASE-RELATED"/>
    <property type="match status" value="1"/>
</dbReference>
<evidence type="ECO:0000256" key="4">
    <source>
        <dbReference type="ARBA" id="ARBA00022691"/>
    </source>
</evidence>